<sequence length="83" mass="9266">MSSFSSRVCGVHVCERLNSLDSLVPHLVAVGCAQHSFPGFPLQTFLFLDGNRELEIRVALMGLWPTVLLKDLFMADTRQFVSI</sequence>
<dbReference type="AlphaFoldDB" id="A0A9W7TWR8"/>
<name>A0A9W7TWR8_TRIRA</name>
<accession>A0A9W7TWR8</accession>
<reference evidence="1" key="1">
    <citation type="submission" date="2021-02" db="EMBL/GenBank/DDBJ databases">
        <title>Comparative genomics reveals that relaxation of natural selection precedes convergent phenotypic evolution of cavefish.</title>
        <authorList>
            <person name="Peng Z."/>
        </authorList>
    </citation>
    <scope>NUCLEOTIDE SEQUENCE</scope>
    <source>
        <tissue evidence="1">Muscle</tissue>
    </source>
</reference>
<evidence type="ECO:0000313" key="1">
    <source>
        <dbReference type="EMBL" id="KAI7803694.1"/>
    </source>
</evidence>
<gene>
    <name evidence="1" type="ORF">IRJ41_010149</name>
</gene>
<proteinExistence type="predicted"/>
<dbReference type="Proteomes" id="UP001059041">
    <property type="component" value="Linkage Group LG11"/>
</dbReference>
<evidence type="ECO:0000313" key="2">
    <source>
        <dbReference type="Proteomes" id="UP001059041"/>
    </source>
</evidence>
<comment type="caution">
    <text evidence="1">The sequence shown here is derived from an EMBL/GenBank/DDBJ whole genome shotgun (WGS) entry which is preliminary data.</text>
</comment>
<protein>
    <submittedName>
        <fullName evidence="1">Uncharacterized protein</fullName>
    </submittedName>
</protein>
<organism evidence="1 2">
    <name type="scientific">Triplophysa rosa</name>
    <name type="common">Cave loach</name>
    <dbReference type="NCBI Taxonomy" id="992332"/>
    <lineage>
        <taxon>Eukaryota</taxon>
        <taxon>Metazoa</taxon>
        <taxon>Chordata</taxon>
        <taxon>Craniata</taxon>
        <taxon>Vertebrata</taxon>
        <taxon>Euteleostomi</taxon>
        <taxon>Actinopterygii</taxon>
        <taxon>Neopterygii</taxon>
        <taxon>Teleostei</taxon>
        <taxon>Ostariophysi</taxon>
        <taxon>Cypriniformes</taxon>
        <taxon>Nemacheilidae</taxon>
        <taxon>Triplophysa</taxon>
    </lineage>
</organism>
<dbReference type="PROSITE" id="PS51257">
    <property type="entry name" value="PROKAR_LIPOPROTEIN"/>
    <property type="match status" value="1"/>
</dbReference>
<keyword evidence="2" id="KW-1185">Reference proteome</keyword>
<dbReference type="EMBL" id="JAFHDT010000011">
    <property type="protein sequence ID" value="KAI7803694.1"/>
    <property type="molecule type" value="Genomic_DNA"/>
</dbReference>